<dbReference type="AlphaFoldDB" id="A0A7J7LWA2"/>
<dbReference type="Pfam" id="PF04938">
    <property type="entry name" value="SIP1"/>
    <property type="match status" value="1"/>
</dbReference>
<sequence>MEFYTRCPDMDRSTMPKHRWETLQMPKVKVVKLDSNKLLKEQTDYMPKVADIANCPQHLLPSKQWEDNFLSDFSELRAALSRFESSNVQNSSSLSMDKEESSQCSNEPTVSLVLGMDSVSRTSMLKNRIRSLQYATTLSKDECSWVFALCVAVDTPFDADTSSYLRCLLRKCASLRSEKLEVDDEVVMLNILATISGRYFGQLEV</sequence>
<dbReference type="GO" id="GO:0005634">
    <property type="term" value="C:nucleus"/>
    <property type="evidence" value="ECO:0007669"/>
    <property type="project" value="TreeGrafter"/>
</dbReference>
<evidence type="ECO:0000313" key="3">
    <source>
        <dbReference type="Proteomes" id="UP000541444"/>
    </source>
</evidence>
<dbReference type="Gene3D" id="1.20.58.1070">
    <property type="match status" value="1"/>
</dbReference>
<name>A0A7J7LWA2_9MAGN</name>
<proteinExistence type="inferred from homology"/>
<dbReference type="OrthoDB" id="428895at2759"/>
<evidence type="ECO:0000256" key="1">
    <source>
        <dbReference type="ARBA" id="ARBA00025758"/>
    </source>
</evidence>
<comment type="similarity">
    <text evidence="1">Belongs to the gemin-2 family.</text>
</comment>
<evidence type="ECO:0008006" key="4">
    <source>
        <dbReference type="Google" id="ProtNLM"/>
    </source>
</evidence>
<comment type="caution">
    <text evidence="2">The sequence shown here is derived from an EMBL/GenBank/DDBJ whole genome shotgun (WGS) entry which is preliminary data.</text>
</comment>
<dbReference type="InterPro" id="IPR035426">
    <property type="entry name" value="Gemin2/Brr1"/>
</dbReference>
<dbReference type="GO" id="GO:0032797">
    <property type="term" value="C:SMN complex"/>
    <property type="evidence" value="ECO:0007669"/>
    <property type="project" value="TreeGrafter"/>
</dbReference>
<keyword evidence="3" id="KW-1185">Reference proteome</keyword>
<dbReference type="EMBL" id="JACGCM010001948">
    <property type="protein sequence ID" value="KAF6146941.1"/>
    <property type="molecule type" value="Genomic_DNA"/>
</dbReference>
<protein>
    <recommendedName>
        <fullName evidence="4">Gem-associated protein 2</fullName>
    </recommendedName>
</protein>
<accession>A0A7J7LWA2</accession>
<dbReference type="GO" id="GO:0000387">
    <property type="term" value="P:spliceosomal snRNP assembly"/>
    <property type="evidence" value="ECO:0007669"/>
    <property type="project" value="InterPro"/>
</dbReference>
<dbReference type="PANTHER" id="PTHR12794">
    <property type="entry name" value="GEMIN2"/>
    <property type="match status" value="1"/>
</dbReference>
<dbReference type="Proteomes" id="UP000541444">
    <property type="component" value="Unassembled WGS sequence"/>
</dbReference>
<gene>
    <name evidence="2" type="ORF">GIB67_036660</name>
</gene>
<dbReference type="PANTHER" id="PTHR12794:SF0">
    <property type="entry name" value="GEM-ASSOCIATED PROTEIN 2"/>
    <property type="match status" value="1"/>
</dbReference>
<evidence type="ECO:0000313" key="2">
    <source>
        <dbReference type="EMBL" id="KAF6146941.1"/>
    </source>
</evidence>
<reference evidence="2 3" key="1">
    <citation type="journal article" date="2020" name="IScience">
        <title>Genome Sequencing of the Endangered Kingdonia uniflora (Circaeasteraceae, Ranunculales) Reveals Potential Mechanisms of Evolutionary Specialization.</title>
        <authorList>
            <person name="Sun Y."/>
            <person name="Deng T."/>
            <person name="Zhang A."/>
            <person name="Moore M.J."/>
            <person name="Landis J.B."/>
            <person name="Lin N."/>
            <person name="Zhang H."/>
            <person name="Zhang X."/>
            <person name="Huang J."/>
            <person name="Zhang X."/>
            <person name="Sun H."/>
            <person name="Wang H."/>
        </authorList>
    </citation>
    <scope>NUCLEOTIDE SEQUENCE [LARGE SCALE GENOMIC DNA]</scope>
    <source>
        <strain evidence="2">TB1705</strain>
        <tissue evidence="2">Leaf</tissue>
    </source>
</reference>
<organism evidence="2 3">
    <name type="scientific">Kingdonia uniflora</name>
    <dbReference type="NCBI Taxonomy" id="39325"/>
    <lineage>
        <taxon>Eukaryota</taxon>
        <taxon>Viridiplantae</taxon>
        <taxon>Streptophyta</taxon>
        <taxon>Embryophyta</taxon>
        <taxon>Tracheophyta</taxon>
        <taxon>Spermatophyta</taxon>
        <taxon>Magnoliopsida</taxon>
        <taxon>Ranunculales</taxon>
        <taxon>Circaeasteraceae</taxon>
        <taxon>Kingdonia</taxon>
    </lineage>
</organism>